<sequence>MIKCLLPCLISLKIKNLIIIKTSSLVTYKFLIAKHIDKIYLKSIYQNFLNLQILNIRTHIYSKNTNFKKVFITIKL</sequence>
<name>A0A5C1H902_9APIC</name>
<proteinExistence type="predicted"/>
<dbReference type="AlphaFoldDB" id="A0A5C1H902"/>
<protein>
    <submittedName>
        <fullName evidence="1">Uncharacterized protein</fullName>
    </submittedName>
</protein>
<evidence type="ECO:0000313" key="1">
    <source>
        <dbReference type="EMBL" id="QEM01746.1"/>
    </source>
</evidence>
<dbReference type="EMBL" id="MK573205">
    <property type="protein sequence ID" value="QEM01746.1"/>
    <property type="molecule type" value="Genomic_DNA"/>
</dbReference>
<gene>
    <name evidence="1" type="primary">orf83</name>
</gene>
<organism evidence="1">
    <name type="scientific">Nephromyces sp. ex Molgula occidentalis</name>
    <dbReference type="NCBI Taxonomy" id="2544991"/>
    <lineage>
        <taxon>Eukaryota</taxon>
        <taxon>Sar</taxon>
        <taxon>Alveolata</taxon>
        <taxon>Apicomplexa</taxon>
        <taxon>Aconoidasida</taxon>
        <taxon>Nephromycida</taxon>
        <taxon>Nephromyces</taxon>
    </lineage>
</organism>
<reference evidence="1" key="1">
    <citation type="journal article" date="2019" name="Genome Biol. Evol.">
        <title>Nephromyces represents a diverse and novel lineage of the Apicomplexa that has retained apicoplasts.</title>
        <authorList>
            <person name="Munoz-Gomez S.A."/>
            <person name="Durnin K."/>
            <person name="Eme L."/>
            <person name="Paight C."/>
            <person name="Lane C.E."/>
            <person name="Saffo M.B."/>
            <person name="Slamovits C.H."/>
        </authorList>
    </citation>
    <scope>NUCLEOTIDE SEQUENCE</scope>
    <source>
        <strain evidence="1">654</strain>
    </source>
</reference>
<accession>A0A5C1H902</accession>